<protein>
    <submittedName>
        <fullName evidence="1">12257_t:CDS:1</fullName>
    </submittedName>
</protein>
<dbReference type="AlphaFoldDB" id="A0A9N9DSK8"/>
<evidence type="ECO:0000313" key="1">
    <source>
        <dbReference type="EMBL" id="CAG8646620.1"/>
    </source>
</evidence>
<name>A0A9N9DSK8_9GLOM</name>
<keyword evidence="2" id="KW-1185">Reference proteome</keyword>
<gene>
    <name evidence="1" type="ORF">DERYTH_LOCUS9953</name>
</gene>
<evidence type="ECO:0000313" key="2">
    <source>
        <dbReference type="Proteomes" id="UP000789405"/>
    </source>
</evidence>
<dbReference type="Proteomes" id="UP000789405">
    <property type="component" value="Unassembled WGS sequence"/>
</dbReference>
<accession>A0A9N9DSK8</accession>
<organism evidence="1 2">
    <name type="scientific">Dentiscutata erythropus</name>
    <dbReference type="NCBI Taxonomy" id="1348616"/>
    <lineage>
        <taxon>Eukaryota</taxon>
        <taxon>Fungi</taxon>
        <taxon>Fungi incertae sedis</taxon>
        <taxon>Mucoromycota</taxon>
        <taxon>Glomeromycotina</taxon>
        <taxon>Glomeromycetes</taxon>
        <taxon>Diversisporales</taxon>
        <taxon>Gigasporaceae</taxon>
        <taxon>Dentiscutata</taxon>
    </lineage>
</organism>
<proteinExistence type="predicted"/>
<dbReference type="EMBL" id="CAJVPY010005598">
    <property type="protein sequence ID" value="CAG8646620.1"/>
    <property type="molecule type" value="Genomic_DNA"/>
</dbReference>
<sequence length="261" mass="29955">MAHKINLILIYINVEEEEDMCIKNVDKCEELMQQSANSNKDKAMAERGKDVISKNVGNNERKAFKEDPKPDAPNCGISLINIFWNNIRSGNSNQVGLKKENAEENDIVSNESISEINDRGLDDLEAKEEMTSNEKDEHKKFVYYFDKSDQINERESKNIFDAFIEEDLIDFGCVAEESVINNNSRGVNNAGIEKVDKVANSLRNDNSEEFKCGMNLCKWYWHTNFEGLEYGNKEGNSVIKNENEIEVKKMKLLMMIMTGLW</sequence>
<dbReference type="OrthoDB" id="2440325at2759"/>
<comment type="caution">
    <text evidence="1">The sequence shown here is derived from an EMBL/GenBank/DDBJ whole genome shotgun (WGS) entry which is preliminary data.</text>
</comment>
<reference evidence="1" key="1">
    <citation type="submission" date="2021-06" db="EMBL/GenBank/DDBJ databases">
        <authorList>
            <person name="Kallberg Y."/>
            <person name="Tangrot J."/>
            <person name="Rosling A."/>
        </authorList>
    </citation>
    <scope>NUCLEOTIDE SEQUENCE</scope>
    <source>
        <strain evidence="1">MA453B</strain>
    </source>
</reference>